<evidence type="ECO:0008006" key="3">
    <source>
        <dbReference type="Google" id="ProtNLM"/>
    </source>
</evidence>
<organism evidence="1 2">
    <name type="scientific">Lactobacillus colini</name>
    <dbReference type="NCBI Taxonomy" id="1819254"/>
    <lineage>
        <taxon>Bacteria</taxon>
        <taxon>Bacillati</taxon>
        <taxon>Bacillota</taxon>
        <taxon>Bacilli</taxon>
        <taxon>Lactobacillales</taxon>
        <taxon>Lactobacillaceae</taxon>
        <taxon>Lactobacillus</taxon>
    </lineage>
</organism>
<dbReference type="RefSeq" id="WP_209685429.1">
    <property type="nucleotide sequence ID" value="NZ_JAGGLU010000001.1"/>
</dbReference>
<protein>
    <recommendedName>
        <fullName evidence="3">Phage protein</fullName>
    </recommendedName>
</protein>
<evidence type="ECO:0000313" key="2">
    <source>
        <dbReference type="Proteomes" id="UP001519292"/>
    </source>
</evidence>
<evidence type="ECO:0000313" key="1">
    <source>
        <dbReference type="EMBL" id="MBP2057011.1"/>
    </source>
</evidence>
<sequence>MSDIKFTLNRSGVRELLKGSAMQNMLTKMGNDVASRAGSDYKAVTSVKGTRAINTIMPDSVQAHYKNLKHNTLLKALGGGN</sequence>
<proteinExistence type="predicted"/>
<accession>A0ABS4MBI0</accession>
<name>A0ABS4MBI0_9LACO</name>
<gene>
    <name evidence="1" type="ORF">J2Z60_000173</name>
</gene>
<keyword evidence="2" id="KW-1185">Reference proteome</keyword>
<comment type="caution">
    <text evidence="1">The sequence shown here is derived from an EMBL/GenBank/DDBJ whole genome shotgun (WGS) entry which is preliminary data.</text>
</comment>
<dbReference type="Proteomes" id="UP001519292">
    <property type="component" value="Unassembled WGS sequence"/>
</dbReference>
<reference evidence="1 2" key="1">
    <citation type="submission" date="2021-03" db="EMBL/GenBank/DDBJ databases">
        <title>Genomic Encyclopedia of Type Strains, Phase IV (KMG-IV): sequencing the most valuable type-strain genomes for metagenomic binning, comparative biology and taxonomic classification.</title>
        <authorList>
            <person name="Goeker M."/>
        </authorList>
    </citation>
    <scope>NUCLEOTIDE SEQUENCE [LARGE SCALE GENOMIC DNA]</scope>
    <source>
        <strain evidence="1 2">DSM 101872</strain>
    </source>
</reference>
<dbReference type="EMBL" id="JAGGLU010000001">
    <property type="protein sequence ID" value="MBP2057011.1"/>
    <property type="molecule type" value="Genomic_DNA"/>
</dbReference>